<reference evidence="1 2" key="1">
    <citation type="submission" date="2018-12" db="EMBL/GenBank/DDBJ databases">
        <authorList>
            <person name="Li S."/>
            <person name="Yang R."/>
            <person name="Chen G."/>
            <person name="Zou L."/>
            <person name="Zhang C."/>
            <person name="Chen Y."/>
            <person name="Liu Z."/>
            <person name="Li Y."/>
            <person name="Yan Y."/>
            <person name="Huang M."/>
            <person name="Chen T."/>
        </authorList>
    </citation>
    <scope>NUCLEOTIDE SEQUENCE [LARGE SCALE GENOMIC DNA]</scope>
    <source>
        <strain evidence="1 2">1257</strain>
    </source>
</reference>
<dbReference type="EMBL" id="CP034338">
    <property type="protein sequence ID" value="AZL67604.1"/>
    <property type="molecule type" value="Genomic_DNA"/>
</dbReference>
<evidence type="ECO:0000313" key="1">
    <source>
        <dbReference type="EMBL" id="AZL67604.1"/>
    </source>
</evidence>
<dbReference type="Proteomes" id="UP000268230">
    <property type="component" value="Chromosome"/>
</dbReference>
<accession>A0A3S8UGV1</accession>
<protein>
    <recommendedName>
        <fullName evidence="3">Glycosyltransferase</fullName>
    </recommendedName>
</protein>
<evidence type="ECO:0000313" key="2">
    <source>
        <dbReference type="Proteomes" id="UP000268230"/>
    </source>
</evidence>
<dbReference type="AlphaFoldDB" id="A0A3S8UGV1"/>
<proteinExistence type="predicted"/>
<sequence length="282" mass="32663">MTSEKNEGRVVMLVNSCDAYSDVWPLFFGALEEHWPDRNVDVVLNTESLSSGVKAERLIFSNYVGECGRDQWGARLLRALKSQESEYVMVVYDDFILESRFDSERLARLVEFMDEHPDAAVCYLAQMGFKTEQSAKQSGISKLLDRTEYRLNSAPALWRRTDLINYTGVHDTPWAWEVFGSYRTYGDGRGFYCPSRPEDDVYCYNHEKGGAIYRGKWVAEVVVSKNERYQLGIDLQQRGLVTKSSVQKRTLKWKAQFLWLGYKMVGFKFLYFVSRALGSKFR</sequence>
<dbReference type="KEGG" id="pory:EJA05_07520"/>
<organism evidence="1 2">
    <name type="scientific">Pseudomonas entomophila</name>
    <dbReference type="NCBI Taxonomy" id="312306"/>
    <lineage>
        <taxon>Bacteria</taxon>
        <taxon>Pseudomonadati</taxon>
        <taxon>Pseudomonadota</taxon>
        <taxon>Gammaproteobacteria</taxon>
        <taxon>Pseudomonadales</taxon>
        <taxon>Pseudomonadaceae</taxon>
        <taxon>Pseudomonas</taxon>
    </lineage>
</organism>
<dbReference type="OrthoDB" id="8807075at2"/>
<gene>
    <name evidence="1" type="ORF">EJA05_07520</name>
</gene>
<name>A0A3S8UGV1_9PSED</name>
<evidence type="ECO:0008006" key="3">
    <source>
        <dbReference type="Google" id="ProtNLM"/>
    </source>
</evidence>